<name>A0A1R1XJS3_9FUNG</name>
<dbReference type="EMBL" id="LSSM01004462">
    <property type="protein sequence ID" value="OMJ14848.1"/>
    <property type="molecule type" value="Genomic_DNA"/>
</dbReference>
<comment type="caution">
    <text evidence="2">The sequence shown here is derived from an EMBL/GenBank/DDBJ whole genome shotgun (WGS) entry which is preliminary data.</text>
</comment>
<feature type="compositionally biased region" description="Polar residues" evidence="1">
    <location>
        <begin position="228"/>
        <end position="244"/>
    </location>
</feature>
<evidence type="ECO:0000313" key="3">
    <source>
        <dbReference type="Proteomes" id="UP000187429"/>
    </source>
</evidence>
<accession>A0A1R1XJS3</accession>
<keyword evidence="3" id="KW-1185">Reference proteome</keyword>
<gene>
    <name evidence="2" type="ORF">AYI69_g8421</name>
</gene>
<dbReference type="OrthoDB" id="5756028at2759"/>
<evidence type="ECO:0000256" key="1">
    <source>
        <dbReference type="SAM" id="MobiDB-lite"/>
    </source>
</evidence>
<proteinExistence type="predicted"/>
<feature type="region of interest" description="Disordered" evidence="1">
    <location>
        <begin position="213"/>
        <end position="246"/>
    </location>
</feature>
<dbReference type="Proteomes" id="UP000187429">
    <property type="component" value="Unassembled WGS sequence"/>
</dbReference>
<feature type="region of interest" description="Disordered" evidence="1">
    <location>
        <begin position="91"/>
        <end position="161"/>
    </location>
</feature>
<feature type="compositionally biased region" description="Basic and acidic residues" evidence="1">
    <location>
        <begin position="378"/>
        <end position="399"/>
    </location>
</feature>
<feature type="region of interest" description="Disordered" evidence="1">
    <location>
        <begin position="378"/>
        <end position="407"/>
    </location>
</feature>
<reference evidence="3" key="1">
    <citation type="submission" date="2017-01" db="EMBL/GenBank/DDBJ databases">
        <authorList>
            <person name="Wang Y."/>
            <person name="White M."/>
            <person name="Kvist S."/>
            <person name="Moncalvo J.-M."/>
        </authorList>
    </citation>
    <scope>NUCLEOTIDE SEQUENCE [LARGE SCALE GENOMIC DNA]</scope>
    <source>
        <strain evidence="3">ID-206-W2</strain>
    </source>
</reference>
<protein>
    <submittedName>
        <fullName evidence="2">Uncharacterized protein</fullName>
    </submittedName>
</protein>
<dbReference type="AlphaFoldDB" id="A0A1R1XJS3"/>
<evidence type="ECO:0000313" key="2">
    <source>
        <dbReference type="EMBL" id="OMJ14848.1"/>
    </source>
</evidence>
<sequence length="407" mass="46831">MTEPEIKLFVDEISGSSQDLVRLALHYAQKWKTSRRISICQSSGYDKDISTADPGSDIPEHQYLFHPSALEKMEITRQSSRNDELLRQALSSKPSNNYPRQFHNQYQPSRGNPNYRGSCQTRWRSSSKWSQTGQNSNYRSSQGNGNQYTSSQKPQWNQSTNSIGTSAEEFQRHSSDNSEAHGETWIHYEPRKISYYSEQPLEIPRISVRHPENVDTFVPGKNKENQKRSPQTHTPSDNGETSNGIKRPVFDNCNCERACLNQVKRTSTRHNKRPTESKLQLQRALPTLRIDTERSEVLGHPIKPLELVATDIEDLKSKRTRICYNGCFWNRLGNNKQRNVPGGGLESEDSNRIIKLQRSSNPLTCLEATCASLEKFKSENPNKQYHHESNFHERRDDFKSQSIKSCK</sequence>
<organism evidence="2 3">
    <name type="scientific">Smittium culicis</name>
    <dbReference type="NCBI Taxonomy" id="133412"/>
    <lineage>
        <taxon>Eukaryota</taxon>
        <taxon>Fungi</taxon>
        <taxon>Fungi incertae sedis</taxon>
        <taxon>Zoopagomycota</taxon>
        <taxon>Kickxellomycotina</taxon>
        <taxon>Harpellomycetes</taxon>
        <taxon>Harpellales</taxon>
        <taxon>Legeriomycetaceae</taxon>
        <taxon>Smittium</taxon>
    </lineage>
</organism>